<dbReference type="Pfam" id="PF00361">
    <property type="entry name" value="Proton_antipo_M"/>
    <property type="match status" value="1"/>
</dbReference>
<feature type="transmembrane region" description="Helical" evidence="17">
    <location>
        <begin position="262"/>
        <end position="284"/>
    </location>
</feature>
<reference evidence="19" key="1">
    <citation type="journal article" date="2018" name="PeerJ">
        <title>Complete paternally inherited mitogenomes of two freshwater mussels Unio pictorum and Sinanodonta woodiana (Bivalvia: Unionidae).</title>
        <authorList>
            <person name="Burzynski A."/>
            <person name="Soroka M."/>
        </authorList>
    </citation>
    <scope>NUCLEOTIDE SEQUENCE</scope>
    <source>
        <strain evidence="19">UP232</strain>
    </source>
</reference>
<evidence type="ECO:0000256" key="5">
    <source>
        <dbReference type="ARBA" id="ARBA00022448"/>
    </source>
</evidence>
<name>A0A346HGU5_UNIPI</name>
<dbReference type="GO" id="GO:0005743">
    <property type="term" value="C:mitochondrial inner membrane"/>
    <property type="evidence" value="ECO:0007669"/>
    <property type="project" value="UniProtKB-SubCell"/>
</dbReference>
<comment type="similarity">
    <text evidence="2 17">Belongs to the complex I subunit 2 family.</text>
</comment>
<keyword evidence="7 17" id="KW-0812">Transmembrane</keyword>
<keyword evidence="14 17" id="KW-0496">Mitochondrion</keyword>
<dbReference type="PANTHER" id="PTHR46552:SF1">
    <property type="entry name" value="NADH-UBIQUINONE OXIDOREDUCTASE CHAIN 2"/>
    <property type="match status" value="1"/>
</dbReference>
<keyword evidence="6 17" id="KW-0679">Respiratory chain</keyword>
<keyword evidence="11 17" id="KW-1133">Transmembrane helix</keyword>
<feature type="transmembrane region" description="Helical" evidence="17">
    <location>
        <begin position="139"/>
        <end position="158"/>
    </location>
</feature>
<feature type="transmembrane region" description="Helical" evidence="17">
    <location>
        <begin position="230"/>
        <end position="256"/>
    </location>
</feature>
<dbReference type="GO" id="GO:0006120">
    <property type="term" value="P:mitochondrial electron transport, NADH to ubiquinone"/>
    <property type="evidence" value="ECO:0007669"/>
    <property type="project" value="InterPro"/>
</dbReference>
<evidence type="ECO:0000256" key="9">
    <source>
        <dbReference type="ARBA" id="ARBA00022967"/>
    </source>
</evidence>
<feature type="transmembrane region" description="Helical" evidence="17">
    <location>
        <begin position="305"/>
        <end position="322"/>
    </location>
</feature>
<feature type="transmembrane region" description="Helical" evidence="17">
    <location>
        <begin position="191"/>
        <end position="209"/>
    </location>
</feature>
<accession>A0A346HGU5</accession>
<evidence type="ECO:0000256" key="11">
    <source>
        <dbReference type="ARBA" id="ARBA00022989"/>
    </source>
</evidence>
<evidence type="ECO:0000256" key="15">
    <source>
        <dbReference type="ARBA" id="ARBA00023136"/>
    </source>
</evidence>
<evidence type="ECO:0000256" key="14">
    <source>
        <dbReference type="ARBA" id="ARBA00023128"/>
    </source>
</evidence>
<keyword evidence="9 17" id="KW-1278">Translocase</keyword>
<keyword evidence="5" id="KW-0813">Transport</keyword>
<feature type="transmembrane region" description="Helical" evidence="17">
    <location>
        <begin position="7"/>
        <end position="32"/>
    </location>
</feature>
<comment type="function">
    <text evidence="17">Core subunit of the mitochondrial membrane respiratory chain NADH dehydrogenase (Complex I) which catalyzes electron transfer from NADH through the respiratory chain, using ubiquinone as an electron acceptor. Essential for the catalytic activity and assembly of complex I.</text>
</comment>
<evidence type="ECO:0000256" key="8">
    <source>
        <dbReference type="ARBA" id="ARBA00022792"/>
    </source>
</evidence>
<dbReference type="PANTHER" id="PTHR46552">
    <property type="entry name" value="NADH-UBIQUINONE OXIDOREDUCTASE CHAIN 2"/>
    <property type="match status" value="1"/>
</dbReference>
<evidence type="ECO:0000256" key="7">
    <source>
        <dbReference type="ARBA" id="ARBA00022692"/>
    </source>
</evidence>
<evidence type="ECO:0000256" key="17">
    <source>
        <dbReference type="RuleBase" id="RU003403"/>
    </source>
</evidence>
<evidence type="ECO:0000313" key="19">
    <source>
        <dbReference type="EMBL" id="AXO78631.1"/>
    </source>
</evidence>
<comment type="catalytic activity">
    <reaction evidence="16 17">
        <text>a ubiquinone + NADH + 5 H(+)(in) = a ubiquinol + NAD(+) + 4 H(+)(out)</text>
        <dbReference type="Rhea" id="RHEA:29091"/>
        <dbReference type="Rhea" id="RHEA-COMP:9565"/>
        <dbReference type="Rhea" id="RHEA-COMP:9566"/>
        <dbReference type="ChEBI" id="CHEBI:15378"/>
        <dbReference type="ChEBI" id="CHEBI:16389"/>
        <dbReference type="ChEBI" id="CHEBI:17976"/>
        <dbReference type="ChEBI" id="CHEBI:57540"/>
        <dbReference type="ChEBI" id="CHEBI:57945"/>
        <dbReference type="EC" id="7.1.1.2"/>
    </reaction>
</comment>
<keyword evidence="8 17" id="KW-0999">Mitochondrion inner membrane</keyword>
<evidence type="ECO:0000256" key="16">
    <source>
        <dbReference type="ARBA" id="ARBA00049551"/>
    </source>
</evidence>
<feature type="domain" description="NADH:quinone oxidoreductase/Mrp antiporter transmembrane" evidence="18">
    <location>
        <begin position="83"/>
        <end position="275"/>
    </location>
</feature>
<dbReference type="InterPro" id="IPR001750">
    <property type="entry name" value="ND/Mrp_TM"/>
</dbReference>
<evidence type="ECO:0000256" key="12">
    <source>
        <dbReference type="ARBA" id="ARBA00023027"/>
    </source>
</evidence>
<geneLocation type="mitochondrion" evidence="19"/>
<evidence type="ECO:0000256" key="3">
    <source>
        <dbReference type="ARBA" id="ARBA00012944"/>
    </source>
</evidence>
<feature type="transmembrane region" description="Helical" evidence="17">
    <location>
        <begin position="58"/>
        <end position="78"/>
    </location>
</feature>
<organism evidence="19">
    <name type="scientific">Unio pictorum</name>
    <name type="common">Painter's mussel</name>
    <dbReference type="NCBI Taxonomy" id="55837"/>
    <lineage>
        <taxon>Eukaryota</taxon>
        <taxon>Metazoa</taxon>
        <taxon>Spiralia</taxon>
        <taxon>Lophotrochozoa</taxon>
        <taxon>Mollusca</taxon>
        <taxon>Bivalvia</taxon>
        <taxon>Autobranchia</taxon>
        <taxon>Heteroconchia</taxon>
        <taxon>Palaeoheterodonta</taxon>
        <taxon>Unionida</taxon>
        <taxon>Unionoidea</taxon>
        <taxon>Unionidae</taxon>
        <taxon>Unioninae</taxon>
        <taxon>Unio</taxon>
    </lineage>
</organism>
<dbReference type="AlphaFoldDB" id="A0A346HGU5"/>
<evidence type="ECO:0000256" key="1">
    <source>
        <dbReference type="ARBA" id="ARBA00004448"/>
    </source>
</evidence>
<evidence type="ECO:0000256" key="6">
    <source>
        <dbReference type="ARBA" id="ARBA00022660"/>
    </source>
</evidence>
<dbReference type="EMBL" id="MH349357">
    <property type="protein sequence ID" value="AXO78631.1"/>
    <property type="molecule type" value="Genomic_DNA"/>
</dbReference>
<keyword evidence="12 17" id="KW-0520">NAD</keyword>
<comment type="subcellular location">
    <subcellularLocation>
        <location evidence="1 17">Mitochondrion inner membrane</location>
        <topology evidence="1 17">Multi-pass membrane protein</topology>
    </subcellularLocation>
</comment>
<keyword evidence="13 17" id="KW-0830">Ubiquinone</keyword>
<dbReference type="GO" id="GO:0008137">
    <property type="term" value="F:NADH dehydrogenase (ubiquinone) activity"/>
    <property type="evidence" value="ECO:0007669"/>
    <property type="project" value="UniProtKB-EC"/>
</dbReference>
<evidence type="ECO:0000256" key="4">
    <source>
        <dbReference type="ARBA" id="ARBA00021008"/>
    </source>
</evidence>
<dbReference type="EC" id="7.1.1.2" evidence="3 17"/>
<feature type="transmembrane region" description="Helical" evidence="17">
    <location>
        <begin position="165"/>
        <end position="185"/>
    </location>
</feature>
<evidence type="ECO:0000256" key="10">
    <source>
        <dbReference type="ARBA" id="ARBA00022982"/>
    </source>
</evidence>
<dbReference type="InterPro" id="IPR003917">
    <property type="entry name" value="NADH_UbQ_OxRdtase_chain2"/>
</dbReference>
<protein>
    <recommendedName>
        <fullName evidence="4 17">NADH-ubiquinone oxidoreductase chain 2</fullName>
        <ecNumber evidence="3 17">7.1.1.2</ecNumber>
    </recommendedName>
</protein>
<keyword evidence="10 17" id="KW-0249">Electron transport</keyword>
<evidence type="ECO:0000256" key="2">
    <source>
        <dbReference type="ARBA" id="ARBA00007012"/>
    </source>
</evidence>
<evidence type="ECO:0000259" key="18">
    <source>
        <dbReference type="Pfam" id="PF00361"/>
    </source>
</evidence>
<proteinExistence type="inferred from homology"/>
<dbReference type="InterPro" id="IPR050175">
    <property type="entry name" value="Complex_I_Subunit_2"/>
</dbReference>
<evidence type="ECO:0000256" key="13">
    <source>
        <dbReference type="ARBA" id="ARBA00023075"/>
    </source>
</evidence>
<feature type="transmembrane region" description="Helical" evidence="17">
    <location>
        <begin position="99"/>
        <end position="119"/>
    </location>
</feature>
<keyword evidence="15 17" id="KW-0472">Membrane</keyword>
<sequence length="326" mass="36841">MKTNTPMFLLLMMVTTFFVVITTSSMFAWMMMELNMLAFIPLICLKKSTMEADISLKYLIPQSFASSLFMISIIMSTFSSHSKILASVALLMKAGSVPMHSWFPAVMYSINTLAGFALMTWQKIVPLFLLSVQQLSHTPLILTSVIMSATWGSIAGLNQTNIISMLTFSSIAHLSWLIMASLLSIKTLSMYLMSYALTLLPIFISLNIYNMKMHKTIMCEMMEKYLQITLMLNFLSLAGMPPLAIFLNKIIIIYLMSKTAMTFILVFMLISSAISLYFYIIIAFTAMFDYSKPLSFTNKMTLPKLIFILSALFQFFPLFLGICPLP</sequence>
<dbReference type="PRINTS" id="PR01436">
    <property type="entry name" value="NADHDHGNASE2"/>
</dbReference>